<gene>
    <name evidence="3" type="ORF">METZ01_LOCUS10493</name>
</gene>
<dbReference type="PANTHER" id="PTHR30483:SF6">
    <property type="entry name" value="PERIPLASMIC BINDING PROTEIN OF ABC TRANSPORTER FOR NATURAL AMINO ACIDS"/>
    <property type="match status" value="1"/>
</dbReference>
<dbReference type="InterPro" id="IPR028082">
    <property type="entry name" value="Peripla_BP_I"/>
</dbReference>
<proteinExistence type="predicted"/>
<reference evidence="3" key="1">
    <citation type="submission" date="2018-05" db="EMBL/GenBank/DDBJ databases">
        <authorList>
            <person name="Lanie J.A."/>
            <person name="Ng W.-L."/>
            <person name="Kazmierczak K.M."/>
            <person name="Andrzejewski T.M."/>
            <person name="Davidsen T.M."/>
            <person name="Wayne K.J."/>
            <person name="Tettelin H."/>
            <person name="Glass J.I."/>
            <person name="Rusch D."/>
            <person name="Podicherti R."/>
            <person name="Tsui H.-C.T."/>
            <person name="Winkler M.E."/>
        </authorList>
    </citation>
    <scope>NUCLEOTIDE SEQUENCE</scope>
</reference>
<dbReference type="InterPro" id="IPR028081">
    <property type="entry name" value="Leu-bd"/>
</dbReference>
<dbReference type="SUPFAM" id="SSF48452">
    <property type="entry name" value="TPR-like"/>
    <property type="match status" value="1"/>
</dbReference>
<dbReference type="Gene3D" id="1.25.40.10">
    <property type="entry name" value="Tetratricopeptide repeat domain"/>
    <property type="match status" value="1"/>
</dbReference>
<dbReference type="CDD" id="cd06268">
    <property type="entry name" value="PBP1_ABC_transporter_LIVBP-like"/>
    <property type="match status" value="1"/>
</dbReference>
<accession>A0A381NTM5</accession>
<evidence type="ECO:0000256" key="1">
    <source>
        <dbReference type="ARBA" id="ARBA00022729"/>
    </source>
</evidence>
<feature type="domain" description="Leucine-binding protein" evidence="2">
    <location>
        <begin position="223"/>
        <end position="388"/>
    </location>
</feature>
<dbReference type="SUPFAM" id="SSF53822">
    <property type="entry name" value="Periplasmic binding protein-like I"/>
    <property type="match status" value="1"/>
</dbReference>
<dbReference type="Pfam" id="PF13458">
    <property type="entry name" value="Peripla_BP_6"/>
    <property type="match status" value="1"/>
</dbReference>
<evidence type="ECO:0000259" key="2">
    <source>
        <dbReference type="Pfam" id="PF13458"/>
    </source>
</evidence>
<dbReference type="AlphaFoldDB" id="A0A381NTM5"/>
<sequence>MQFPKLIFLILILNLLKADGFDTLTYYEKFDVAVQTYKEERYRLSEKYFSSILINDKDYRDPASQLMLAKSQYQQNKWQDAVRSAKSVLSNFPGSPYQDYTLLLMGDIALSQGKNSEAFQNYLSIRPTAKDSLQLSDIDQRLIICIGNGLKEDRIEGILFREKNPTNRAIINFARAYLSWINGDAYDFSLAINGIDMQVFPQSFFHIYSPLKNTKPISFSRSVTLGVIVPLTGPEKELGQSYLLGLADYLDDISSAHSIRFLVFDSKGDGVNTLQIVKSLHSNRNIIGIIGPLLEEEVLTLAGFKSSLPILIPNSGSPGLSDIAPNLFFLSPSSKTIAHRTAQLMITELGFENIAVLSPGDGKLKAMTDYFLEECRQLGVDPVATEWYIEKPENILRQFKSIRKIAWTLLPEKDPNEDAMNLTIDSLDALFDVDVTDFYEIPEEEEKMDRKDSSNVVLETIHAMYIPIRQDELTYVGTQFPMYNLKTMLFGNENWLDMTILNQELIGPHVQGMRIITNVNSANAFSNDNSISNYHILAMDHASFVQSIISSGAMNRRQFMDKLRKHSGFHGEQTSIQFTGANRNENGSAQVLEYTQNKLKNIGVYDGTIYSHTSE</sequence>
<dbReference type="Gene3D" id="3.40.50.2300">
    <property type="match status" value="1"/>
</dbReference>
<dbReference type="InterPro" id="IPR051010">
    <property type="entry name" value="BCAA_transport"/>
</dbReference>
<dbReference type="EMBL" id="UINC01000569">
    <property type="protein sequence ID" value="SUZ57639.1"/>
    <property type="molecule type" value="Genomic_DNA"/>
</dbReference>
<evidence type="ECO:0000313" key="3">
    <source>
        <dbReference type="EMBL" id="SUZ57639.1"/>
    </source>
</evidence>
<protein>
    <recommendedName>
        <fullName evidence="2">Leucine-binding protein domain-containing protein</fullName>
    </recommendedName>
</protein>
<dbReference type="PANTHER" id="PTHR30483">
    <property type="entry name" value="LEUCINE-SPECIFIC-BINDING PROTEIN"/>
    <property type="match status" value="1"/>
</dbReference>
<keyword evidence="1" id="KW-0732">Signal</keyword>
<name>A0A381NTM5_9ZZZZ</name>
<organism evidence="3">
    <name type="scientific">marine metagenome</name>
    <dbReference type="NCBI Taxonomy" id="408172"/>
    <lineage>
        <taxon>unclassified sequences</taxon>
        <taxon>metagenomes</taxon>
        <taxon>ecological metagenomes</taxon>
    </lineage>
</organism>
<dbReference type="InterPro" id="IPR011990">
    <property type="entry name" value="TPR-like_helical_dom_sf"/>
</dbReference>